<gene>
    <name evidence="1" type="ORF">HPB50_001385</name>
</gene>
<evidence type="ECO:0000313" key="1">
    <source>
        <dbReference type="EMBL" id="KAH6931891.1"/>
    </source>
</evidence>
<evidence type="ECO:0000313" key="2">
    <source>
        <dbReference type="Proteomes" id="UP000821845"/>
    </source>
</evidence>
<reference evidence="1" key="1">
    <citation type="submission" date="2020-05" db="EMBL/GenBank/DDBJ databases">
        <title>Large-scale comparative analyses of tick genomes elucidate their genetic diversity and vector capacities.</title>
        <authorList>
            <person name="Jia N."/>
            <person name="Wang J."/>
            <person name="Shi W."/>
            <person name="Du L."/>
            <person name="Sun Y."/>
            <person name="Zhan W."/>
            <person name="Jiang J."/>
            <person name="Wang Q."/>
            <person name="Zhang B."/>
            <person name="Ji P."/>
            <person name="Sakyi L.B."/>
            <person name="Cui X."/>
            <person name="Yuan T."/>
            <person name="Jiang B."/>
            <person name="Yang W."/>
            <person name="Lam T.T.-Y."/>
            <person name="Chang Q."/>
            <person name="Ding S."/>
            <person name="Wang X."/>
            <person name="Zhu J."/>
            <person name="Ruan X."/>
            <person name="Zhao L."/>
            <person name="Wei J."/>
            <person name="Que T."/>
            <person name="Du C."/>
            <person name="Cheng J."/>
            <person name="Dai P."/>
            <person name="Han X."/>
            <person name="Huang E."/>
            <person name="Gao Y."/>
            <person name="Liu J."/>
            <person name="Shao H."/>
            <person name="Ye R."/>
            <person name="Li L."/>
            <person name="Wei W."/>
            <person name="Wang X."/>
            <person name="Wang C."/>
            <person name="Yang T."/>
            <person name="Huo Q."/>
            <person name="Li W."/>
            <person name="Guo W."/>
            <person name="Chen H."/>
            <person name="Zhou L."/>
            <person name="Ni X."/>
            <person name="Tian J."/>
            <person name="Zhou Y."/>
            <person name="Sheng Y."/>
            <person name="Liu T."/>
            <person name="Pan Y."/>
            <person name="Xia L."/>
            <person name="Li J."/>
            <person name="Zhao F."/>
            <person name="Cao W."/>
        </authorList>
    </citation>
    <scope>NUCLEOTIDE SEQUENCE</scope>
    <source>
        <strain evidence="1">Hyas-2018</strain>
    </source>
</reference>
<comment type="caution">
    <text evidence="1">The sequence shown here is derived from an EMBL/GenBank/DDBJ whole genome shotgun (WGS) entry which is preliminary data.</text>
</comment>
<name>A0ACB7SAB6_HYAAI</name>
<dbReference type="EMBL" id="CM023484">
    <property type="protein sequence ID" value="KAH6931891.1"/>
    <property type="molecule type" value="Genomic_DNA"/>
</dbReference>
<proteinExistence type="predicted"/>
<dbReference type="Proteomes" id="UP000821845">
    <property type="component" value="Chromosome 4"/>
</dbReference>
<keyword evidence="2" id="KW-1185">Reference proteome</keyword>
<protein>
    <submittedName>
        <fullName evidence="1">Uncharacterized protein</fullName>
    </submittedName>
</protein>
<sequence length="903" mass="95999">MPPPAHILDRCWGVPVVATLSAFLVFLPTSSAGLLYVLFMDEFGVSHQMAAWPQSTQAVMSNTIGAGSGISMISLSLYLLLYFDKYRATATSFKYAGWAASGIIGPTLIGYIADNYGTQGALLLVGAMALHAIPLVMLLSDPQPVTMPTWCAKLSVKKPRTPTALNDVNCLAGSAELTPKRPLLTGCLTRRYNTNGDLNTGFLGEQKPAEKETTAHSNVKIVVTDVTRLDVSNLCSANGAQPGNCQKKPVSAKQMKVDSPSLLGHYGALLCTPMFYVLLIAFMTIDYTMTMVDTTIVEYGIDKGVATLKDAKQLQTYTAAGQLVGRIVVPFVSDKIANSRCPFTAGSLALAAACLFLISRVNHFGALAALTALVGACEGYLLCIKGVLIGDYLGAETLAAVCGLLGVASVPALPAATSPGEDGADHLSGLHSIELDPGEKAMEALRNWQPSVRGGTPASPESVEPLTPPFQPGNGCVTSCMLVACLASCAAGTTLGYASTAAQSIELEPWYRIDQQSPDNRWFADILLLVAAPSSLGTGLLLEVVGNRLTLLLGCFGLLGSWVTLLFCSNTVSLFVARFMSGVFLGSLSSCVGLHVADVCPSPRRAFFLGLVEAMRNAGILLAYVLGYFCSWEVQAGLCALPPLLLMCLQNRVVDSPQWLVRTGRLRDALPVLNRLYGQGVPPEFAVQAERDIKNAWDSVPASTAARRLVPCLSCAQLFLLRAVQVMEALVADRNAAHLAAVWLLGGHVLLTTAFASITWLAGRRHLLLLSAAMTAMCVTVLRPLDYLAFSVWSLEEPPVETNWSGVRAVALLLASYSIGLCHVPALLVAEFLPGRVRTVGMAGAWTGRWLLAFLFFHLDGWLLAAARYGGSLPYCAVLLAAAVAVFALAPETEGRPLLALQK</sequence>
<accession>A0ACB7SAB6</accession>
<organism evidence="1 2">
    <name type="scientific">Hyalomma asiaticum</name>
    <name type="common">Tick</name>
    <dbReference type="NCBI Taxonomy" id="266040"/>
    <lineage>
        <taxon>Eukaryota</taxon>
        <taxon>Metazoa</taxon>
        <taxon>Ecdysozoa</taxon>
        <taxon>Arthropoda</taxon>
        <taxon>Chelicerata</taxon>
        <taxon>Arachnida</taxon>
        <taxon>Acari</taxon>
        <taxon>Parasitiformes</taxon>
        <taxon>Ixodida</taxon>
        <taxon>Ixodoidea</taxon>
        <taxon>Ixodidae</taxon>
        <taxon>Hyalomminae</taxon>
        <taxon>Hyalomma</taxon>
    </lineage>
</organism>